<gene>
    <name evidence="2" type="ORF">K435DRAFT_773445</name>
</gene>
<feature type="compositionally biased region" description="Gly residues" evidence="1">
    <location>
        <begin position="85"/>
        <end position="95"/>
    </location>
</feature>
<dbReference type="Proteomes" id="UP000297245">
    <property type="component" value="Unassembled WGS sequence"/>
</dbReference>
<name>A0A4S8MSX8_DENBC</name>
<reference evidence="2 3" key="1">
    <citation type="journal article" date="2019" name="Nat. Ecol. Evol.">
        <title>Megaphylogeny resolves global patterns of mushroom evolution.</title>
        <authorList>
            <person name="Varga T."/>
            <person name="Krizsan K."/>
            <person name="Foldi C."/>
            <person name="Dima B."/>
            <person name="Sanchez-Garcia M."/>
            <person name="Sanchez-Ramirez S."/>
            <person name="Szollosi G.J."/>
            <person name="Szarkandi J.G."/>
            <person name="Papp V."/>
            <person name="Albert L."/>
            <person name="Andreopoulos W."/>
            <person name="Angelini C."/>
            <person name="Antonin V."/>
            <person name="Barry K.W."/>
            <person name="Bougher N.L."/>
            <person name="Buchanan P."/>
            <person name="Buyck B."/>
            <person name="Bense V."/>
            <person name="Catcheside P."/>
            <person name="Chovatia M."/>
            <person name="Cooper J."/>
            <person name="Damon W."/>
            <person name="Desjardin D."/>
            <person name="Finy P."/>
            <person name="Geml J."/>
            <person name="Haridas S."/>
            <person name="Hughes K."/>
            <person name="Justo A."/>
            <person name="Karasinski D."/>
            <person name="Kautmanova I."/>
            <person name="Kiss B."/>
            <person name="Kocsube S."/>
            <person name="Kotiranta H."/>
            <person name="LaButti K.M."/>
            <person name="Lechner B.E."/>
            <person name="Liimatainen K."/>
            <person name="Lipzen A."/>
            <person name="Lukacs Z."/>
            <person name="Mihaltcheva S."/>
            <person name="Morgado L.N."/>
            <person name="Niskanen T."/>
            <person name="Noordeloos M.E."/>
            <person name="Ohm R.A."/>
            <person name="Ortiz-Santana B."/>
            <person name="Ovrebo C."/>
            <person name="Racz N."/>
            <person name="Riley R."/>
            <person name="Savchenko A."/>
            <person name="Shiryaev A."/>
            <person name="Soop K."/>
            <person name="Spirin V."/>
            <person name="Szebenyi C."/>
            <person name="Tomsovsky M."/>
            <person name="Tulloss R.E."/>
            <person name="Uehling J."/>
            <person name="Grigoriev I.V."/>
            <person name="Vagvolgyi C."/>
            <person name="Papp T."/>
            <person name="Martin F.M."/>
            <person name="Miettinen O."/>
            <person name="Hibbett D.S."/>
            <person name="Nagy L.G."/>
        </authorList>
    </citation>
    <scope>NUCLEOTIDE SEQUENCE [LARGE SCALE GENOMIC DNA]</scope>
    <source>
        <strain evidence="2 3">CBS 962.96</strain>
    </source>
</reference>
<evidence type="ECO:0008006" key="4">
    <source>
        <dbReference type="Google" id="ProtNLM"/>
    </source>
</evidence>
<feature type="compositionally biased region" description="Low complexity" evidence="1">
    <location>
        <begin position="61"/>
        <end position="71"/>
    </location>
</feature>
<dbReference type="AlphaFoldDB" id="A0A4S8MSX8"/>
<feature type="region of interest" description="Disordered" evidence="1">
    <location>
        <begin position="17"/>
        <end position="141"/>
    </location>
</feature>
<feature type="compositionally biased region" description="Low complexity" evidence="1">
    <location>
        <begin position="118"/>
        <end position="141"/>
    </location>
</feature>
<sequence>MNAISVEAFQKALAEYTASEANSSTLRPLASSSSRPTPPIAPASSIPPHMQAAQTQYRVGTPPSSSSSVMLTPPPSSLTPTNAYGGQGYGQGFGNWGHSQPSSSSLPSSSSGVGGYNSSGYSGSGYQQQQQATTTTSTASQPQVNLLSSLNPSVLTSIPEEQKAMVVHINRLPPQDRTSILQLRATLGL</sequence>
<organism evidence="2 3">
    <name type="scientific">Dendrothele bispora (strain CBS 962.96)</name>
    <dbReference type="NCBI Taxonomy" id="1314807"/>
    <lineage>
        <taxon>Eukaryota</taxon>
        <taxon>Fungi</taxon>
        <taxon>Dikarya</taxon>
        <taxon>Basidiomycota</taxon>
        <taxon>Agaricomycotina</taxon>
        <taxon>Agaricomycetes</taxon>
        <taxon>Agaricomycetidae</taxon>
        <taxon>Agaricales</taxon>
        <taxon>Agaricales incertae sedis</taxon>
        <taxon>Dendrothele</taxon>
    </lineage>
</organism>
<dbReference type="EMBL" id="ML179044">
    <property type="protein sequence ID" value="THV06257.1"/>
    <property type="molecule type" value="Genomic_DNA"/>
</dbReference>
<proteinExistence type="predicted"/>
<dbReference type="OrthoDB" id="272703at2759"/>
<protein>
    <recommendedName>
        <fullName evidence="4">Transcription termination and cleavage factor C-terminal domain-containing protein</fullName>
    </recommendedName>
</protein>
<feature type="compositionally biased region" description="Low complexity" evidence="1">
    <location>
        <begin position="23"/>
        <end position="35"/>
    </location>
</feature>
<evidence type="ECO:0000313" key="2">
    <source>
        <dbReference type="EMBL" id="THV06257.1"/>
    </source>
</evidence>
<evidence type="ECO:0000256" key="1">
    <source>
        <dbReference type="SAM" id="MobiDB-lite"/>
    </source>
</evidence>
<keyword evidence="3" id="KW-1185">Reference proteome</keyword>
<feature type="compositionally biased region" description="Low complexity" evidence="1">
    <location>
        <begin position="99"/>
        <end position="111"/>
    </location>
</feature>
<accession>A0A4S8MSX8</accession>
<evidence type="ECO:0000313" key="3">
    <source>
        <dbReference type="Proteomes" id="UP000297245"/>
    </source>
</evidence>